<name>A0A9W8PG25_9HYPO</name>
<feature type="domain" description="Heterokaryon incompatibility" evidence="1">
    <location>
        <begin position="188"/>
        <end position="341"/>
    </location>
</feature>
<dbReference type="InterPro" id="IPR010730">
    <property type="entry name" value="HET"/>
</dbReference>
<protein>
    <recommendedName>
        <fullName evidence="1">Heterokaryon incompatibility domain-containing protein</fullName>
    </recommendedName>
</protein>
<keyword evidence="3" id="KW-1185">Reference proteome</keyword>
<gene>
    <name evidence="2" type="ORF">NW766_011524</name>
</gene>
<evidence type="ECO:0000313" key="3">
    <source>
        <dbReference type="Proteomes" id="UP001152130"/>
    </source>
</evidence>
<accession>A0A9W8PG25</accession>
<dbReference type="EMBL" id="JAPDHF010000023">
    <property type="protein sequence ID" value="KAJ4004790.1"/>
    <property type="molecule type" value="Genomic_DNA"/>
</dbReference>
<sequence length="786" mass="90343">MKDSSLSNTASDEVTASKITPPADCKMCSVIIELFQSRYDHYDINLGKVSERLADDCPHATWLRDVEYNTGPVPFYEKRELKVSHSQRDEVCTLSVHYYNRQGIVWASTPGFKLVSRPEIPGHIGSLRIVDENWIDLDVVRNWLLRCTREHEEKCNKTVGDVPPFKPRLLIDVIQGCVTECKEERPRFLTLSYTWGNSKNLRITKANVDEMKQPGILTSEFMATQLPRTILNAIKLTQALGERWLWVDSLCITQDDDESLQHQLAAMHRIYATSFITIIAADGQDAEYGLRGLRDISNPREIKRVVLPLARGERIAWTDYSYSEEGSMDFSYDGRMWTSQEYYFSRRRLIFKNGQVRWECNCSAYSEDHLDGTQGELGDSGLAVYVGRDRHSKVPSLYGLNHVVCNFNMRALRYEEDVYNAFSGYNTYLNSIFPSGLVYGHPQVFFDISLCWTSLRDIRRRKVSERYTGDPVHRGLPSWSWMGWKGLIRFPFDSESGVGGTPNAGFTNSITEWYAMEYPASCRKQRIKSLWSQCQNLPNEVEAGFWRCEEFNTPALTSGSTRTRMSSDAITIPKELPSHGYTPLFDESPRPEARWYHVPVRPADSEDDTPSGLHSGYQYLWCLTFRAILTATDEKFYPAGQIPYHLLKNKDGSTVGSLLPHNEHESESLQQGTQVELIAIAKGWSTVLGEVGTKKQVSRTPSAETPLTLEEEQVIREEKEEYWSEFSRKFSWMDRYNEGKKKRQDGYHVLWIEWENGVAYRKGYGFVLEEEWDRVAETSRVDITLG</sequence>
<dbReference type="OrthoDB" id="5135333at2759"/>
<comment type="caution">
    <text evidence="2">The sequence shown here is derived from an EMBL/GenBank/DDBJ whole genome shotgun (WGS) entry which is preliminary data.</text>
</comment>
<evidence type="ECO:0000259" key="1">
    <source>
        <dbReference type="Pfam" id="PF06985"/>
    </source>
</evidence>
<evidence type="ECO:0000313" key="2">
    <source>
        <dbReference type="EMBL" id="KAJ4004790.1"/>
    </source>
</evidence>
<dbReference type="Pfam" id="PF06985">
    <property type="entry name" value="HET"/>
    <property type="match status" value="1"/>
</dbReference>
<dbReference type="PANTHER" id="PTHR33112">
    <property type="entry name" value="DOMAIN PROTEIN, PUTATIVE-RELATED"/>
    <property type="match status" value="1"/>
</dbReference>
<organism evidence="2 3">
    <name type="scientific">Fusarium irregulare</name>
    <dbReference type="NCBI Taxonomy" id="2494466"/>
    <lineage>
        <taxon>Eukaryota</taxon>
        <taxon>Fungi</taxon>
        <taxon>Dikarya</taxon>
        <taxon>Ascomycota</taxon>
        <taxon>Pezizomycotina</taxon>
        <taxon>Sordariomycetes</taxon>
        <taxon>Hypocreomycetidae</taxon>
        <taxon>Hypocreales</taxon>
        <taxon>Nectriaceae</taxon>
        <taxon>Fusarium</taxon>
        <taxon>Fusarium incarnatum-equiseti species complex</taxon>
    </lineage>
</organism>
<proteinExistence type="predicted"/>
<reference evidence="2" key="1">
    <citation type="submission" date="2022-10" db="EMBL/GenBank/DDBJ databases">
        <title>Fusarium specimens isolated from Avocado Roots.</title>
        <authorList>
            <person name="Stajich J."/>
            <person name="Roper C."/>
            <person name="Heimlech-Rivalta G."/>
        </authorList>
    </citation>
    <scope>NUCLEOTIDE SEQUENCE</scope>
    <source>
        <strain evidence="2">CF00143</strain>
    </source>
</reference>
<dbReference type="AlphaFoldDB" id="A0A9W8PG25"/>
<dbReference type="Proteomes" id="UP001152130">
    <property type="component" value="Unassembled WGS sequence"/>
</dbReference>
<dbReference type="PANTHER" id="PTHR33112:SF12">
    <property type="entry name" value="HETEROKARYON INCOMPATIBILITY DOMAIN-CONTAINING PROTEIN"/>
    <property type="match status" value="1"/>
</dbReference>